<sequence length="225" mass="24357">MASQAAGSQAAQAASQHYLQFELQWASIVLVWYDYALTFTLEVEEAKQAGLTYLVFEQGVLYFSIISLFTVTAIILNFRAKTGFLQSLLNALTLPLSGLLAARFILHMRAFDSNQTNPTSVEDVGSIVFNNAANDPANSEESALASIHSSIVDEFGGDPVARAATGRLTTGQRGPSTDDLILEVHDEHDEGHADGSVVVGAMVIDEEDFSSLNEDHLYLSPQDMV</sequence>
<keyword evidence="3" id="KW-1185">Reference proteome</keyword>
<keyword evidence="1" id="KW-1133">Transmembrane helix</keyword>
<dbReference type="Proteomes" id="UP000292702">
    <property type="component" value="Unassembled WGS sequence"/>
</dbReference>
<evidence type="ECO:0000313" key="2">
    <source>
        <dbReference type="EMBL" id="TCD61731.1"/>
    </source>
</evidence>
<dbReference type="AlphaFoldDB" id="A0A4R0R3F1"/>
<feature type="transmembrane region" description="Helical" evidence="1">
    <location>
        <begin position="60"/>
        <end position="78"/>
    </location>
</feature>
<comment type="caution">
    <text evidence="2">The sequence shown here is derived from an EMBL/GenBank/DDBJ whole genome shotgun (WGS) entry which is preliminary data.</text>
</comment>
<protein>
    <submittedName>
        <fullName evidence="2">Uncharacterized protein</fullName>
    </submittedName>
</protein>
<evidence type="ECO:0000256" key="1">
    <source>
        <dbReference type="SAM" id="Phobius"/>
    </source>
</evidence>
<organism evidence="2 3">
    <name type="scientific">Steccherinum ochraceum</name>
    <dbReference type="NCBI Taxonomy" id="92696"/>
    <lineage>
        <taxon>Eukaryota</taxon>
        <taxon>Fungi</taxon>
        <taxon>Dikarya</taxon>
        <taxon>Basidiomycota</taxon>
        <taxon>Agaricomycotina</taxon>
        <taxon>Agaricomycetes</taxon>
        <taxon>Polyporales</taxon>
        <taxon>Steccherinaceae</taxon>
        <taxon>Steccherinum</taxon>
    </lineage>
</organism>
<name>A0A4R0R3F1_9APHY</name>
<reference evidence="2 3" key="1">
    <citation type="submission" date="2018-11" db="EMBL/GenBank/DDBJ databases">
        <title>Genome assembly of Steccherinum ochraceum LE-BIN_3174, the white-rot fungus of the Steccherinaceae family (The Residual Polyporoid clade, Polyporales, Basidiomycota).</title>
        <authorList>
            <person name="Fedorova T.V."/>
            <person name="Glazunova O.A."/>
            <person name="Landesman E.O."/>
            <person name="Moiseenko K.V."/>
            <person name="Psurtseva N.V."/>
            <person name="Savinova O.S."/>
            <person name="Shakhova N.V."/>
            <person name="Tyazhelova T.V."/>
            <person name="Vasina D.V."/>
        </authorList>
    </citation>
    <scope>NUCLEOTIDE SEQUENCE [LARGE SCALE GENOMIC DNA]</scope>
    <source>
        <strain evidence="2 3">LE-BIN_3174</strain>
    </source>
</reference>
<dbReference type="EMBL" id="RWJN01000435">
    <property type="protein sequence ID" value="TCD61731.1"/>
    <property type="molecule type" value="Genomic_DNA"/>
</dbReference>
<keyword evidence="1" id="KW-0472">Membrane</keyword>
<accession>A0A4R0R3F1</accession>
<proteinExistence type="predicted"/>
<evidence type="ECO:0000313" key="3">
    <source>
        <dbReference type="Proteomes" id="UP000292702"/>
    </source>
</evidence>
<keyword evidence="1" id="KW-0812">Transmembrane</keyword>
<feature type="transmembrane region" description="Helical" evidence="1">
    <location>
        <begin position="84"/>
        <end position="106"/>
    </location>
</feature>
<gene>
    <name evidence="2" type="ORF">EIP91_007998</name>
</gene>
<dbReference type="OrthoDB" id="3267855at2759"/>